<accession>A0AA91PVQ7</accession>
<dbReference type="InterPro" id="IPR000182">
    <property type="entry name" value="GNAT_dom"/>
</dbReference>
<evidence type="ECO:0000313" key="2">
    <source>
        <dbReference type="EMBL" id="OVF05532.1"/>
    </source>
</evidence>
<dbReference type="GO" id="GO:0016747">
    <property type="term" value="F:acyltransferase activity, transferring groups other than amino-acyl groups"/>
    <property type="evidence" value="ECO:0007669"/>
    <property type="project" value="InterPro"/>
</dbReference>
<sequence>MTKAKENPTDYYLDRLQDLPSINKTREANAAAWRNFLSVEEYVEREHVLGLSKIASSETNRVLVFGLKNKSDPSTIVSSVELLVRESWRFHKTADGSVARKSVLSGCVGGVYTDPSHRGKGYASIMIDKLMQIAKTPDVLGEDGFVFLYSEVGEYYARNGFKSFHVPLANIPLVAQNKPYEKPENVDLVKYHEFAPLFEEYNAHFDSEMREKTATDGLDRITINPTADYIDWYHLRSKFFVAKLYEQHIKFDGYRDSYDDLVAKFSSIQPHYYGMILRCPETGDSQGFIVWHYEYDFDKETEKPKNYVTILKIHVDTTRANYDSVAFQLIANLKNYVEADHGIPQLANFHKIVLWESEVSSKVLRDLRKFFQSVDGLNNSSLGAICFVNEEDDSRLKKGEILWENNNKLPWF</sequence>
<protein>
    <submittedName>
        <fullName evidence="2">Lysine acetyltransferase</fullName>
    </submittedName>
</protein>
<proteinExistence type="predicted"/>
<dbReference type="Pfam" id="PF00583">
    <property type="entry name" value="Acetyltransf_1"/>
    <property type="match status" value="1"/>
</dbReference>
<dbReference type="InterPro" id="IPR016181">
    <property type="entry name" value="Acyl_CoA_acyltransferase"/>
</dbReference>
<dbReference type="SUPFAM" id="SSF55729">
    <property type="entry name" value="Acyl-CoA N-acyltransferases (Nat)"/>
    <property type="match status" value="1"/>
</dbReference>
<dbReference type="Gene3D" id="3.40.630.30">
    <property type="match status" value="1"/>
</dbReference>
<evidence type="ECO:0000259" key="1">
    <source>
        <dbReference type="PROSITE" id="PS51186"/>
    </source>
</evidence>
<dbReference type="AlphaFoldDB" id="A0AA91PVQ7"/>
<dbReference type="Proteomes" id="UP000195602">
    <property type="component" value="Unassembled WGS sequence"/>
</dbReference>
<dbReference type="Pfam" id="PF22998">
    <property type="entry name" value="GNAT_LYC1-like"/>
    <property type="match status" value="1"/>
</dbReference>
<dbReference type="InterPro" id="IPR053013">
    <property type="entry name" value="LAT"/>
</dbReference>
<feature type="domain" description="N-acetyltransferase" evidence="1">
    <location>
        <begin position="52"/>
        <end position="185"/>
    </location>
</feature>
<dbReference type="PANTHER" id="PTHR34815:SF2">
    <property type="entry name" value="N-ACETYLTRANSFERASE DOMAIN-CONTAINING PROTEIN"/>
    <property type="match status" value="1"/>
</dbReference>
<gene>
    <name evidence="2" type="ORF">A9F13_22g00770</name>
</gene>
<dbReference type="PANTHER" id="PTHR34815">
    <property type="entry name" value="LYSINE ACETYLTRANSFERASE"/>
    <property type="match status" value="1"/>
</dbReference>
<comment type="caution">
    <text evidence="2">The sequence shown here is derived from an EMBL/GenBank/DDBJ whole genome shotgun (WGS) entry which is preliminary data.</text>
</comment>
<organism evidence="2 3">
    <name type="scientific">Clavispora lusitaniae</name>
    <name type="common">Candida lusitaniae</name>
    <dbReference type="NCBI Taxonomy" id="36911"/>
    <lineage>
        <taxon>Eukaryota</taxon>
        <taxon>Fungi</taxon>
        <taxon>Dikarya</taxon>
        <taxon>Ascomycota</taxon>
        <taxon>Saccharomycotina</taxon>
        <taxon>Pichiomycetes</taxon>
        <taxon>Metschnikowiaceae</taxon>
        <taxon>Clavispora</taxon>
    </lineage>
</organism>
<evidence type="ECO:0000313" key="3">
    <source>
        <dbReference type="Proteomes" id="UP000195602"/>
    </source>
</evidence>
<dbReference type="KEGG" id="clus:A9F13_22g00770"/>
<name>A0AA91PVQ7_CLALS</name>
<dbReference type="EMBL" id="LYUB02000022">
    <property type="protein sequence ID" value="OVF05532.1"/>
    <property type="molecule type" value="Genomic_DNA"/>
</dbReference>
<reference evidence="2 3" key="1">
    <citation type="submission" date="2017-04" db="EMBL/GenBank/DDBJ databases">
        <title>Draft genome of the yeast Clavispora lusitaniae type strain CBS 6936.</title>
        <authorList>
            <person name="Durrens P."/>
            <person name="Klopp C."/>
            <person name="Biteau N."/>
            <person name="Fitton-Ouhabi V."/>
            <person name="Dementhon K."/>
            <person name="Accoceberry I."/>
            <person name="Sherman D.J."/>
            <person name="Noel T."/>
        </authorList>
    </citation>
    <scope>NUCLEOTIDE SEQUENCE [LARGE SCALE GENOMIC DNA]</scope>
    <source>
        <strain evidence="2 3">CBS 6936</strain>
    </source>
</reference>
<dbReference type="InterPro" id="IPR055100">
    <property type="entry name" value="GNAT_LYC1-like"/>
</dbReference>
<dbReference type="CDD" id="cd04301">
    <property type="entry name" value="NAT_SF"/>
    <property type="match status" value="1"/>
</dbReference>
<dbReference type="PROSITE" id="PS51186">
    <property type="entry name" value="GNAT"/>
    <property type="match status" value="1"/>
</dbReference>